<organism evidence="1 2">
    <name type="scientific">Natronoflexus pectinivorans</name>
    <dbReference type="NCBI Taxonomy" id="682526"/>
    <lineage>
        <taxon>Bacteria</taxon>
        <taxon>Pseudomonadati</taxon>
        <taxon>Bacteroidota</taxon>
        <taxon>Bacteroidia</taxon>
        <taxon>Marinilabiliales</taxon>
        <taxon>Marinilabiliaceae</taxon>
        <taxon>Natronoflexus</taxon>
    </lineage>
</organism>
<comment type="caution">
    <text evidence="1">The sequence shown here is derived from an EMBL/GenBank/DDBJ whole genome shotgun (WGS) entry which is preliminary data.</text>
</comment>
<gene>
    <name evidence="1" type="ORF">EV194_10526</name>
</gene>
<keyword evidence="2" id="KW-1185">Reference proteome</keyword>
<dbReference type="Pfam" id="PF17170">
    <property type="entry name" value="DUF5128"/>
    <property type="match status" value="1"/>
</dbReference>
<accession>A0A4R2GJK7</accession>
<dbReference type="Proteomes" id="UP000295221">
    <property type="component" value="Unassembled WGS sequence"/>
</dbReference>
<dbReference type="OrthoDB" id="1007244at2"/>
<protein>
    <submittedName>
        <fullName evidence="1">6-bladed beta-propeller protein</fullName>
    </submittedName>
</protein>
<sequence>MPTLTHRLLTNQYRNILNVSGWSSLFNHVFSAKTLRSGLTFTWFPYLINVGAIILLLTGTNCSRVSDDFISIHLKPNNEKVQMSKFIDEVEYLTLRAPRGVRIGAIEKVIVHNNEYFIRHTPSNPAITVFDSDGRFKHNIGKHGRGPGEYVGLHDFTINHQQNEVVLMDLMVQKMHYYCTEGKYKFSNDLPIHALKFSWLNDDDFIFWVGNLYNDLMNKDESQLWNVYVVNKDLNIKSKYLEVPKEFMGVMNGSSPSSLSPYKEGVNIVSPLSNYIYHYRKGEFRTKYYLDFGSLNCDFINEFRQYNGLASSFVFNLRKTGATYYSNQFFEFENHLYFTFISNDKMYSVIYDKLNEASHVGIGYPDDDINNAIFGRAVGNNQNRLITVIEPLLLLDDEEKFPEKLEHLRLSPRSNAFLALYKLH</sequence>
<proteinExistence type="predicted"/>
<dbReference type="RefSeq" id="WP_132433536.1">
    <property type="nucleotide sequence ID" value="NZ_SLWK01000005.1"/>
</dbReference>
<name>A0A4R2GJK7_9BACT</name>
<reference evidence="1 2" key="1">
    <citation type="submission" date="2019-03" db="EMBL/GenBank/DDBJ databases">
        <title>Genomic Encyclopedia of Type Strains, Phase IV (KMG-IV): sequencing the most valuable type-strain genomes for metagenomic binning, comparative biology and taxonomic classification.</title>
        <authorList>
            <person name="Goeker M."/>
        </authorList>
    </citation>
    <scope>NUCLEOTIDE SEQUENCE [LARGE SCALE GENOMIC DNA]</scope>
    <source>
        <strain evidence="1 2">DSM 24179</strain>
    </source>
</reference>
<evidence type="ECO:0000313" key="1">
    <source>
        <dbReference type="EMBL" id="TCO08224.1"/>
    </source>
</evidence>
<evidence type="ECO:0000313" key="2">
    <source>
        <dbReference type="Proteomes" id="UP000295221"/>
    </source>
</evidence>
<dbReference type="AlphaFoldDB" id="A0A4R2GJK7"/>
<dbReference type="EMBL" id="SLWK01000005">
    <property type="protein sequence ID" value="TCO08224.1"/>
    <property type="molecule type" value="Genomic_DNA"/>
</dbReference>